<dbReference type="AlphaFoldDB" id="A0A382EVS5"/>
<protein>
    <submittedName>
        <fullName evidence="2">Uncharacterized protein</fullName>
    </submittedName>
</protein>
<accession>A0A382EVS5</accession>
<sequence length="50" mass="5280">MVGGDLGPGSEPISQDEVLEMVFSKWGMKMAGFVVIVFGAYAVSLLLFGV</sequence>
<feature type="transmembrane region" description="Helical" evidence="1">
    <location>
        <begin position="30"/>
        <end position="48"/>
    </location>
</feature>
<keyword evidence="1" id="KW-0472">Membrane</keyword>
<gene>
    <name evidence="2" type="ORF">METZ01_LOCUS207704</name>
</gene>
<evidence type="ECO:0000313" key="2">
    <source>
        <dbReference type="EMBL" id="SVB54850.1"/>
    </source>
</evidence>
<keyword evidence="1" id="KW-1133">Transmembrane helix</keyword>
<keyword evidence="1" id="KW-0812">Transmembrane</keyword>
<evidence type="ECO:0000256" key="1">
    <source>
        <dbReference type="SAM" id="Phobius"/>
    </source>
</evidence>
<organism evidence="2">
    <name type="scientific">marine metagenome</name>
    <dbReference type="NCBI Taxonomy" id="408172"/>
    <lineage>
        <taxon>unclassified sequences</taxon>
        <taxon>metagenomes</taxon>
        <taxon>ecological metagenomes</taxon>
    </lineage>
</organism>
<reference evidence="2" key="1">
    <citation type="submission" date="2018-05" db="EMBL/GenBank/DDBJ databases">
        <authorList>
            <person name="Lanie J.A."/>
            <person name="Ng W.-L."/>
            <person name="Kazmierczak K.M."/>
            <person name="Andrzejewski T.M."/>
            <person name="Davidsen T.M."/>
            <person name="Wayne K.J."/>
            <person name="Tettelin H."/>
            <person name="Glass J.I."/>
            <person name="Rusch D."/>
            <person name="Podicherti R."/>
            <person name="Tsui H.-C.T."/>
            <person name="Winkler M.E."/>
        </authorList>
    </citation>
    <scope>NUCLEOTIDE SEQUENCE</scope>
</reference>
<dbReference type="EMBL" id="UINC01046608">
    <property type="protein sequence ID" value="SVB54850.1"/>
    <property type="molecule type" value="Genomic_DNA"/>
</dbReference>
<name>A0A382EVS5_9ZZZZ</name>
<proteinExistence type="predicted"/>